<keyword evidence="2" id="KW-0812">Transmembrane</keyword>
<feature type="domain" description="SMODS and SLOG-associating 2TM effector" evidence="4">
    <location>
        <begin position="453"/>
        <end position="574"/>
    </location>
</feature>
<feature type="compositionally biased region" description="Basic residues" evidence="1">
    <location>
        <begin position="1"/>
        <end position="13"/>
    </location>
</feature>
<proteinExistence type="predicted"/>
<dbReference type="GO" id="GO:0005886">
    <property type="term" value="C:plasma membrane"/>
    <property type="evidence" value="ECO:0007669"/>
    <property type="project" value="TreeGrafter"/>
</dbReference>
<dbReference type="Proteomes" id="UP000028547">
    <property type="component" value="Unassembled WGS sequence"/>
</dbReference>
<keyword evidence="2" id="KW-1133">Transmembrane helix</keyword>
<feature type="domain" description="LSDAT prokaryote" evidence="3">
    <location>
        <begin position="68"/>
        <end position="247"/>
    </location>
</feature>
<dbReference type="PANTHER" id="PTHR13800">
    <property type="entry name" value="TRANSIENT RECEPTOR POTENTIAL CATION CHANNEL, SUBFAMILY M, MEMBER 6"/>
    <property type="match status" value="1"/>
</dbReference>
<feature type="region of interest" description="Disordered" evidence="1">
    <location>
        <begin position="1"/>
        <end position="30"/>
    </location>
</feature>
<evidence type="ECO:0000256" key="1">
    <source>
        <dbReference type="SAM" id="MobiDB-lite"/>
    </source>
</evidence>
<dbReference type="NCBIfam" id="NF033634">
    <property type="entry name" value="SLATT_1"/>
    <property type="match status" value="1"/>
</dbReference>
<evidence type="ECO:0000256" key="2">
    <source>
        <dbReference type="SAM" id="Phobius"/>
    </source>
</evidence>
<protein>
    <recommendedName>
        <fullName evidence="7">SMODS and SLOG-associating 2TM effector domain-containing protein</fullName>
    </recommendedName>
</protein>
<dbReference type="PANTHER" id="PTHR13800:SF12">
    <property type="entry name" value="TRANSIENT RECEPTOR POTENTIAL CATION CHANNEL SUBFAMILY M MEMBER-LIKE 2"/>
    <property type="match status" value="1"/>
</dbReference>
<dbReference type="RefSeq" id="WP_043409435.1">
    <property type="nucleotide sequence ID" value="NZ_JPMI01000300.1"/>
</dbReference>
<reference evidence="5 6" key="1">
    <citation type="submission" date="2014-07" db="EMBL/GenBank/DDBJ databases">
        <title>Draft Genome Sequence of Gephyronic Acid Producer, Cystobacter violaceus Strain Cb vi76.</title>
        <authorList>
            <person name="Stevens D.C."/>
            <person name="Young J."/>
            <person name="Carmichael R."/>
            <person name="Tan J."/>
            <person name="Taylor R.E."/>
        </authorList>
    </citation>
    <scope>NUCLEOTIDE SEQUENCE [LARGE SCALE GENOMIC DNA]</scope>
    <source>
        <strain evidence="5 6">Cb vi76</strain>
    </source>
</reference>
<dbReference type="Pfam" id="PF18181">
    <property type="entry name" value="SLATT_1"/>
    <property type="match status" value="1"/>
</dbReference>
<evidence type="ECO:0008006" key="7">
    <source>
        <dbReference type="Google" id="ProtNLM"/>
    </source>
</evidence>
<feature type="transmembrane region" description="Helical" evidence="2">
    <location>
        <begin position="308"/>
        <end position="328"/>
    </location>
</feature>
<gene>
    <name evidence="5" type="ORF">Q664_42515</name>
</gene>
<dbReference type="Pfam" id="PF18171">
    <property type="entry name" value="LSDAT_prok"/>
    <property type="match status" value="1"/>
</dbReference>
<dbReference type="InterPro" id="IPR025325">
    <property type="entry name" value="DUF4231"/>
</dbReference>
<dbReference type="EMBL" id="JPMI01000300">
    <property type="protein sequence ID" value="KFA88200.1"/>
    <property type="molecule type" value="Genomic_DNA"/>
</dbReference>
<organism evidence="5 6">
    <name type="scientific">Archangium violaceum Cb vi76</name>
    <dbReference type="NCBI Taxonomy" id="1406225"/>
    <lineage>
        <taxon>Bacteria</taxon>
        <taxon>Pseudomonadati</taxon>
        <taxon>Myxococcota</taxon>
        <taxon>Myxococcia</taxon>
        <taxon>Myxococcales</taxon>
        <taxon>Cystobacterineae</taxon>
        <taxon>Archangiaceae</taxon>
        <taxon>Archangium</taxon>
    </lineage>
</organism>
<name>A0A084SIB5_9BACT</name>
<dbReference type="Pfam" id="PF14015">
    <property type="entry name" value="DUF4231"/>
    <property type="match status" value="1"/>
</dbReference>
<feature type="transmembrane region" description="Helical" evidence="2">
    <location>
        <begin position="500"/>
        <end position="518"/>
    </location>
</feature>
<evidence type="ECO:0000259" key="3">
    <source>
        <dbReference type="Pfam" id="PF18171"/>
    </source>
</evidence>
<dbReference type="GO" id="GO:0099604">
    <property type="term" value="F:ligand-gated calcium channel activity"/>
    <property type="evidence" value="ECO:0007669"/>
    <property type="project" value="TreeGrafter"/>
</dbReference>
<dbReference type="InterPro" id="IPR050927">
    <property type="entry name" value="TRPM"/>
</dbReference>
<dbReference type="InterPro" id="IPR041482">
    <property type="entry name" value="LSDAT_prok"/>
</dbReference>
<feature type="transmembrane region" description="Helical" evidence="2">
    <location>
        <begin position="340"/>
        <end position="362"/>
    </location>
</feature>
<accession>A0A084SIB5</accession>
<dbReference type="InterPro" id="IPR040884">
    <property type="entry name" value="SLATT_1"/>
</dbReference>
<dbReference type="AlphaFoldDB" id="A0A084SIB5"/>
<sequence length="604" mass="65692">MVSWRAVHHRGRSGRAEPRRPGPEAPLPPIQTGALHFANGHPARRVTVPPDADAAGVLRALGIQRPHALLLLLGGADELDAALGARVERLFNRGLVPVSTEGGALLLDRGTRQGLMGFIGRGLAERGHSCPLVGVAPEGCVLLPGGSTGGQAPPRAELEPHHSHFVLVHGDAWGAETDMLFRLASTLAGEVPVLVVLVNGGSTAKEEVLRSVRRHWPIVVIQGSGRLADEIATALQAPRLSTEDPLLAEIVGEGRLTLFPLEGAADAFGHLLRRHLGEQTVLSLGWQRFASHDTNAARAQRTFRRLQLWVLVLGVSSTAAVLLKTQLVTSGTGTPFLARLLQSAILVMAASMTILVTATSRFRAGSKWIHLRANAEAIKRELYFYRCQTCPHVARPPGPHARELVHKLEVLSHPSTSEEPFFTPLRSYKGPLPPPGGVAPGDDGFSPLTPARYLQLRLDDQLAYYHHRIDALDRQWVALQWAVTILGGIGTVLAALELALWVALTTSFVMALTTYVGSQQTEARLTRYQRAATTLENIKAWWSALSPSAQCGYREFDTLVEETERVIQGEVHGWVQDMKEVLLRLDARHERDPEKAPTPSAPMH</sequence>
<comment type="caution">
    <text evidence="5">The sequence shown here is derived from an EMBL/GenBank/DDBJ whole genome shotgun (WGS) entry which is preliminary data.</text>
</comment>
<evidence type="ECO:0000313" key="5">
    <source>
        <dbReference type="EMBL" id="KFA88200.1"/>
    </source>
</evidence>
<feature type="transmembrane region" description="Helical" evidence="2">
    <location>
        <begin position="476"/>
        <end position="494"/>
    </location>
</feature>
<evidence type="ECO:0000313" key="6">
    <source>
        <dbReference type="Proteomes" id="UP000028547"/>
    </source>
</evidence>
<keyword evidence="2" id="KW-0472">Membrane</keyword>
<evidence type="ECO:0000259" key="4">
    <source>
        <dbReference type="Pfam" id="PF18181"/>
    </source>
</evidence>